<evidence type="ECO:0000313" key="1">
    <source>
        <dbReference type="EMBL" id="TXC79123.1"/>
    </source>
</evidence>
<evidence type="ECO:0000313" key="2">
    <source>
        <dbReference type="Proteomes" id="UP000321776"/>
    </source>
</evidence>
<sequence length="168" mass="19095">MEQLARTKRYLKRVEDIYAGIFSSSGHDAEAYDDDVISFFIHCYHVRDWIIHLNDIGITARQVDSYIDSHQALRICADLANGSKHCILTRSLRTARQPLIAGRERNTSFWLVGDGGRGGEVMQSKYTVVSGPEHFDALELAAECVQLWETYIRNFARSISEIQANTSR</sequence>
<dbReference type="RefSeq" id="WP_147236941.1">
    <property type="nucleotide sequence ID" value="NZ_VOQS01000005.1"/>
</dbReference>
<dbReference type="Proteomes" id="UP000321776">
    <property type="component" value="Unassembled WGS sequence"/>
</dbReference>
<gene>
    <name evidence="1" type="ORF">FRZ40_32410</name>
</gene>
<protein>
    <submittedName>
        <fullName evidence="1">Uncharacterized protein</fullName>
    </submittedName>
</protein>
<organism evidence="1 2">
    <name type="scientific">Paraburkholderia azotifigens</name>
    <dbReference type="NCBI Taxonomy" id="2057004"/>
    <lineage>
        <taxon>Bacteria</taxon>
        <taxon>Pseudomonadati</taxon>
        <taxon>Pseudomonadota</taxon>
        <taxon>Betaproteobacteria</taxon>
        <taxon>Burkholderiales</taxon>
        <taxon>Burkholderiaceae</taxon>
        <taxon>Paraburkholderia</taxon>
    </lineage>
</organism>
<dbReference type="EMBL" id="VOQS01000005">
    <property type="protein sequence ID" value="TXC79123.1"/>
    <property type="molecule type" value="Genomic_DNA"/>
</dbReference>
<proteinExistence type="predicted"/>
<reference evidence="1 2" key="1">
    <citation type="journal article" date="2018" name="Int. J. Syst. Evol. Microbiol.">
        <title>Paraburkholderia azotifigens sp. nov., a nitrogen-fixing bacterium isolated from paddy soil.</title>
        <authorList>
            <person name="Choi G.M."/>
            <person name="Im W.T."/>
        </authorList>
    </citation>
    <scope>NUCLEOTIDE SEQUENCE [LARGE SCALE GENOMIC DNA]</scope>
    <source>
        <strain evidence="1 2">NF 2-5-3</strain>
    </source>
</reference>
<comment type="caution">
    <text evidence="1">The sequence shown here is derived from an EMBL/GenBank/DDBJ whole genome shotgun (WGS) entry which is preliminary data.</text>
</comment>
<name>A0A5C6V0H0_9BURK</name>
<accession>A0A5C6V0H0</accession>
<dbReference type="AlphaFoldDB" id="A0A5C6V0H0"/>